<evidence type="ECO:0000259" key="1">
    <source>
        <dbReference type="Pfam" id="PF07985"/>
    </source>
</evidence>
<reference evidence="2" key="1">
    <citation type="journal article" date="2020" name="Stud. Mycol.">
        <title>101 Dothideomycetes genomes: a test case for predicting lifestyles and emergence of pathogens.</title>
        <authorList>
            <person name="Haridas S."/>
            <person name="Albert R."/>
            <person name="Binder M."/>
            <person name="Bloem J."/>
            <person name="Labutti K."/>
            <person name="Salamov A."/>
            <person name="Andreopoulos B."/>
            <person name="Baker S."/>
            <person name="Barry K."/>
            <person name="Bills G."/>
            <person name="Bluhm B."/>
            <person name="Cannon C."/>
            <person name="Castanera R."/>
            <person name="Culley D."/>
            <person name="Daum C."/>
            <person name="Ezra D."/>
            <person name="Gonzalez J."/>
            <person name="Henrissat B."/>
            <person name="Kuo A."/>
            <person name="Liang C."/>
            <person name="Lipzen A."/>
            <person name="Lutzoni F."/>
            <person name="Magnuson J."/>
            <person name="Mondo S."/>
            <person name="Nolan M."/>
            <person name="Ohm R."/>
            <person name="Pangilinan J."/>
            <person name="Park H.-J."/>
            <person name="Ramirez L."/>
            <person name="Alfaro M."/>
            <person name="Sun H."/>
            <person name="Tritt A."/>
            <person name="Yoshinaga Y."/>
            <person name="Zwiers L.-H."/>
            <person name="Turgeon B."/>
            <person name="Goodwin S."/>
            <person name="Spatafora J."/>
            <person name="Crous P."/>
            <person name="Grigoriev I."/>
        </authorList>
    </citation>
    <scope>NUCLEOTIDE SEQUENCE</scope>
    <source>
        <strain evidence="2">CBS 122368</strain>
    </source>
</reference>
<accession>A0A6A6I7P5</accession>
<dbReference type="PANTHER" id="PTHR42080:SF1">
    <property type="entry name" value="SRR1-LIKE DOMAIN-CONTAINING PROTEIN"/>
    <property type="match status" value="1"/>
</dbReference>
<gene>
    <name evidence="2" type="ORF">BU26DRAFT_577842</name>
</gene>
<dbReference type="AlphaFoldDB" id="A0A6A6I7P5"/>
<dbReference type="OrthoDB" id="5230585at2759"/>
<dbReference type="EMBL" id="ML987199">
    <property type="protein sequence ID" value="KAF2246229.1"/>
    <property type="molecule type" value="Genomic_DNA"/>
</dbReference>
<sequence length="316" mass="35232">MASDTSGPPLSPTEQQMLQEVVNQRVKDDGGTFVVRHIDDQDQSCIIDGLRTGQSPRGTPRTQKPELHCRRAQELAGLVKDREPESGGLRSLFWIGTVPDAPSPSDCCGAPVSGMDETRRLWTDQWDNPTFKRELTSYLDQNAGAMARVDKIVCFGLGDWSVQSQSYSYIQHLAALHIRSTLARIQDTPLTTFKVYAQDPAYCTTAEASLRKLDIEPVEHPSGFDLLDENTFVVSMYPTAPVRQMATGLLNHVGGPAGMLCNAIQNDGMYHVKGQWDPSSPWVMAYRDRCENWDPGRLQEEELADGKPFEGLELYR</sequence>
<proteinExistence type="predicted"/>
<dbReference type="RefSeq" id="XP_033681233.1">
    <property type="nucleotide sequence ID" value="XM_033834409.1"/>
</dbReference>
<feature type="domain" description="SRR1-like" evidence="1">
    <location>
        <begin position="139"/>
        <end position="267"/>
    </location>
</feature>
<dbReference type="PANTHER" id="PTHR42080">
    <property type="entry name" value="SRR1 DOMAIN-CONTAINING PROTEIN"/>
    <property type="match status" value="1"/>
</dbReference>
<evidence type="ECO:0000313" key="3">
    <source>
        <dbReference type="Proteomes" id="UP000800094"/>
    </source>
</evidence>
<dbReference type="Pfam" id="PF07985">
    <property type="entry name" value="SRR1"/>
    <property type="match status" value="1"/>
</dbReference>
<name>A0A6A6I7P5_9PLEO</name>
<keyword evidence="3" id="KW-1185">Reference proteome</keyword>
<evidence type="ECO:0000313" key="2">
    <source>
        <dbReference type="EMBL" id="KAF2246229.1"/>
    </source>
</evidence>
<dbReference type="InterPro" id="IPR012942">
    <property type="entry name" value="SRR1-like"/>
</dbReference>
<organism evidence="2 3">
    <name type="scientific">Trematosphaeria pertusa</name>
    <dbReference type="NCBI Taxonomy" id="390896"/>
    <lineage>
        <taxon>Eukaryota</taxon>
        <taxon>Fungi</taxon>
        <taxon>Dikarya</taxon>
        <taxon>Ascomycota</taxon>
        <taxon>Pezizomycotina</taxon>
        <taxon>Dothideomycetes</taxon>
        <taxon>Pleosporomycetidae</taxon>
        <taxon>Pleosporales</taxon>
        <taxon>Massarineae</taxon>
        <taxon>Trematosphaeriaceae</taxon>
        <taxon>Trematosphaeria</taxon>
    </lineage>
</organism>
<protein>
    <recommendedName>
        <fullName evidence="1">SRR1-like domain-containing protein</fullName>
    </recommendedName>
</protein>
<dbReference type="GeneID" id="54587739"/>
<dbReference type="Proteomes" id="UP000800094">
    <property type="component" value="Unassembled WGS sequence"/>
</dbReference>